<sequence>MRQQIADAERARRGLAAENQDMRARFAGPSTSTSTSAVPAVVLVSGGGDDGLAYGEEEEKADDQLVHSQEHRQMETEPYPFAAASPSLLLAQQQQDLMLYPAHPSLSLQSAEDLLVLVLQQQQQQQQKQENYFGAGVAGFQMGLDQTLEPPHLPLRKESDFFSIPVSEQELHNVFPITTTTATTTTISTNYFDPASSSTSSTSTMTAHSLAAPAGVAYQAGYPSPSLQYHQFIDSSSGMGTGMGIETETETHTETPAPYLYPDLLEEVQQQQRNMGGTWDSMDYVFS</sequence>
<dbReference type="InParanoid" id="A0A2T2ZVA4"/>
<evidence type="ECO:0000256" key="1">
    <source>
        <dbReference type="SAM" id="MobiDB-lite"/>
    </source>
</evidence>
<keyword evidence="3" id="KW-1185">Reference proteome</keyword>
<dbReference type="Proteomes" id="UP000241462">
    <property type="component" value="Unassembled WGS sequence"/>
</dbReference>
<accession>A0A2T2ZVA4</accession>
<name>A0A2T2ZVA4_9PEZI</name>
<gene>
    <name evidence="2" type="ORF">BD289DRAFT_445058</name>
</gene>
<organism evidence="2 3">
    <name type="scientific">Coniella lustricola</name>
    <dbReference type="NCBI Taxonomy" id="2025994"/>
    <lineage>
        <taxon>Eukaryota</taxon>
        <taxon>Fungi</taxon>
        <taxon>Dikarya</taxon>
        <taxon>Ascomycota</taxon>
        <taxon>Pezizomycotina</taxon>
        <taxon>Sordariomycetes</taxon>
        <taxon>Sordariomycetidae</taxon>
        <taxon>Diaporthales</taxon>
        <taxon>Schizoparmaceae</taxon>
        <taxon>Coniella</taxon>
    </lineage>
</organism>
<reference evidence="2 3" key="1">
    <citation type="journal article" date="2018" name="Mycol. Prog.">
        <title>Coniella lustricola, a new species from submerged detritus.</title>
        <authorList>
            <person name="Raudabaugh D.B."/>
            <person name="Iturriaga T."/>
            <person name="Carver A."/>
            <person name="Mondo S."/>
            <person name="Pangilinan J."/>
            <person name="Lipzen A."/>
            <person name="He G."/>
            <person name="Amirebrahimi M."/>
            <person name="Grigoriev I.V."/>
            <person name="Miller A.N."/>
        </authorList>
    </citation>
    <scope>NUCLEOTIDE SEQUENCE [LARGE SCALE GENOMIC DNA]</scope>
    <source>
        <strain evidence="2 3">B22-T-1</strain>
    </source>
</reference>
<dbReference type="EMBL" id="KZ678644">
    <property type="protein sequence ID" value="PSR77699.1"/>
    <property type="molecule type" value="Genomic_DNA"/>
</dbReference>
<dbReference type="AlphaFoldDB" id="A0A2T2ZVA4"/>
<feature type="region of interest" description="Disordered" evidence="1">
    <location>
        <begin position="1"/>
        <end position="21"/>
    </location>
</feature>
<protein>
    <submittedName>
        <fullName evidence="2">Uncharacterized protein</fullName>
    </submittedName>
</protein>
<evidence type="ECO:0000313" key="2">
    <source>
        <dbReference type="EMBL" id="PSR77699.1"/>
    </source>
</evidence>
<evidence type="ECO:0000313" key="3">
    <source>
        <dbReference type="Proteomes" id="UP000241462"/>
    </source>
</evidence>
<proteinExistence type="predicted"/>